<feature type="non-terminal residue" evidence="2">
    <location>
        <position position="1"/>
    </location>
</feature>
<reference evidence="2" key="1">
    <citation type="submission" date="2019-03" db="EMBL/GenBank/DDBJ databases">
        <title>Lake Tanganyika Metagenome-Assembled Genomes (MAGs).</title>
        <authorList>
            <person name="Tran P."/>
        </authorList>
    </citation>
    <scope>NUCLEOTIDE SEQUENCE</scope>
    <source>
        <strain evidence="2">K_DeepCast_65m_m2_066</strain>
    </source>
</reference>
<gene>
    <name evidence="2" type="ORF">FJZ47_19020</name>
</gene>
<accession>A0A938B5P0</accession>
<dbReference type="Pfam" id="PF14319">
    <property type="entry name" value="Zn_Tnp_IS91"/>
    <property type="match status" value="1"/>
</dbReference>
<dbReference type="Proteomes" id="UP000712673">
    <property type="component" value="Unassembled WGS sequence"/>
</dbReference>
<dbReference type="EMBL" id="VGLS01000711">
    <property type="protein sequence ID" value="MBM3225868.1"/>
    <property type="molecule type" value="Genomic_DNA"/>
</dbReference>
<dbReference type="AlphaFoldDB" id="A0A938B5P0"/>
<evidence type="ECO:0000313" key="3">
    <source>
        <dbReference type="Proteomes" id="UP000712673"/>
    </source>
</evidence>
<dbReference type="InterPro" id="IPR026889">
    <property type="entry name" value="Zn_Tnp"/>
</dbReference>
<proteinExistence type="predicted"/>
<name>A0A938B5P0_UNCTE</name>
<protein>
    <recommendedName>
        <fullName evidence="1">Transposase zinc-binding domain-containing protein</fullName>
    </recommendedName>
</protein>
<feature type="domain" description="Transposase zinc-binding" evidence="1">
    <location>
        <begin position="1"/>
        <end position="37"/>
    </location>
</feature>
<comment type="caution">
    <text evidence="2">The sequence shown here is derived from an EMBL/GenBank/DDBJ whole genome shotgun (WGS) entry which is preliminary data.</text>
</comment>
<sequence length="84" mass="9666">CRHRSCPQCAFIQTERWLAVQRARLLTCDHYHVIFTLPHDLNPLWLGNTSLLTAFPRQSCHQFQVNPVADSTAKLPPVPPERGY</sequence>
<evidence type="ECO:0000313" key="2">
    <source>
        <dbReference type="EMBL" id="MBM3225868.1"/>
    </source>
</evidence>
<evidence type="ECO:0000259" key="1">
    <source>
        <dbReference type="Pfam" id="PF14319"/>
    </source>
</evidence>
<organism evidence="2 3">
    <name type="scientific">Tectimicrobiota bacterium</name>
    <dbReference type="NCBI Taxonomy" id="2528274"/>
    <lineage>
        <taxon>Bacteria</taxon>
        <taxon>Pseudomonadati</taxon>
        <taxon>Nitrospinota/Tectimicrobiota group</taxon>
        <taxon>Candidatus Tectimicrobiota</taxon>
    </lineage>
</organism>